<feature type="compositionally biased region" description="Polar residues" evidence="10">
    <location>
        <begin position="319"/>
        <end position="329"/>
    </location>
</feature>
<dbReference type="AlphaFoldDB" id="A0A0G2HYG5"/>
<dbReference type="GO" id="GO:0000723">
    <property type="term" value="P:telomere maintenance"/>
    <property type="evidence" value="ECO:0007669"/>
    <property type="project" value="InterPro"/>
</dbReference>
<dbReference type="OrthoDB" id="432234at2759"/>
<keyword evidence="9" id="KW-0233">DNA recombination</keyword>
<reference evidence="13 14" key="1">
    <citation type="submission" date="2015-05" db="EMBL/GenBank/DDBJ databases">
        <title>Distinctive expansion of gene families associated with plant cell wall degradation and secondary metabolism in the genomes of grapevine trunk pathogens.</title>
        <authorList>
            <person name="Lawrence D.P."/>
            <person name="Travadon R."/>
            <person name="Rolshausen P.E."/>
            <person name="Baumgartner K."/>
        </authorList>
    </citation>
    <scope>NUCLEOTIDE SEQUENCE [LARGE SCALE GENOMIC DNA]</scope>
    <source>
        <strain evidence="13">DA912</strain>
    </source>
</reference>
<dbReference type="GO" id="GO:0006281">
    <property type="term" value="P:DNA repair"/>
    <property type="evidence" value="ECO:0007669"/>
    <property type="project" value="UniProtKB-KW"/>
</dbReference>
<evidence type="ECO:0000256" key="4">
    <source>
        <dbReference type="ARBA" id="ARBA00022806"/>
    </source>
</evidence>
<sequence length="343" mass="38923">MVQRLVHMGKRVRVIAPTGRAALAINGTTTWTFAGWSPNSHKLSIGQLRAAAAGKGAVRRRLRRTDVVIIDEVSMVENLHLERLNQVMKAARCKPGYPAEQYPFGGAQVIVTGDFSQLPPVKPFRHCLECGSEMQVDEEEETYHCHRCSATYRESEKWAFQSRAWEECDFAYVYLDKVHRQSDANFISLLNECRLGEVFTPEEVNLLMNHETNIAGAVELYSTRDEVRLVNERGFQRLDAQPYSFQCRDTFVWNRKEHPHLERRGERHGDGSLKSLDEHSMDRRVELKCGMPVVLLVNLDVERGLCNGSQGIIVGWTSPCRSGTRQSPSSDDHAGLKEVEIRA</sequence>
<dbReference type="GO" id="GO:0043139">
    <property type="term" value="F:5'-3' DNA helicase activity"/>
    <property type="evidence" value="ECO:0007669"/>
    <property type="project" value="UniProtKB-EC"/>
</dbReference>
<dbReference type="GO" id="GO:0005524">
    <property type="term" value="F:ATP binding"/>
    <property type="evidence" value="ECO:0007669"/>
    <property type="project" value="UniProtKB-KW"/>
</dbReference>
<proteinExistence type="inferred from homology"/>
<dbReference type="Pfam" id="PF05970">
    <property type="entry name" value="PIF1"/>
    <property type="match status" value="1"/>
</dbReference>
<keyword evidence="6" id="KW-0238">DNA-binding</keyword>
<evidence type="ECO:0000256" key="8">
    <source>
        <dbReference type="ARBA" id="ARBA00023235"/>
    </source>
</evidence>
<dbReference type="InterPro" id="IPR051055">
    <property type="entry name" value="PIF1_helicase"/>
</dbReference>
<comment type="similarity">
    <text evidence="9">Belongs to the helicase family.</text>
</comment>
<keyword evidence="3 9" id="KW-0378">Hydrolase</keyword>
<dbReference type="PANTHER" id="PTHR47642">
    <property type="entry name" value="ATP-DEPENDENT DNA HELICASE"/>
    <property type="match status" value="1"/>
</dbReference>
<dbReference type="InterPro" id="IPR010285">
    <property type="entry name" value="DNA_helicase_pif1-like_DEAD"/>
</dbReference>
<feature type="domain" description="DNA helicase Pif1-like DEAD-box helicase" evidence="11">
    <location>
        <begin position="2"/>
        <end position="122"/>
    </location>
</feature>
<dbReference type="GO" id="GO:0016887">
    <property type="term" value="F:ATP hydrolysis activity"/>
    <property type="evidence" value="ECO:0007669"/>
    <property type="project" value="RHEA"/>
</dbReference>
<evidence type="ECO:0000256" key="3">
    <source>
        <dbReference type="ARBA" id="ARBA00022801"/>
    </source>
</evidence>
<reference evidence="13 14" key="2">
    <citation type="submission" date="2015-05" db="EMBL/GenBank/DDBJ databases">
        <authorList>
            <person name="Morales-Cruz A."/>
            <person name="Amrine K.C."/>
            <person name="Cantu D."/>
        </authorList>
    </citation>
    <scope>NUCLEOTIDE SEQUENCE [LARGE SCALE GENOMIC DNA]</scope>
    <source>
        <strain evidence="13">DA912</strain>
    </source>
</reference>
<evidence type="ECO:0000256" key="10">
    <source>
        <dbReference type="SAM" id="MobiDB-lite"/>
    </source>
</evidence>
<dbReference type="EC" id="5.6.2.3" evidence="9"/>
<keyword evidence="2 9" id="KW-0227">DNA damage</keyword>
<evidence type="ECO:0000256" key="1">
    <source>
        <dbReference type="ARBA" id="ARBA00022741"/>
    </source>
</evidence>
<keyword evidence="7 9" id="KW-0234">DNA repair</keyword>
<comment type="catalytic activity">
    <reaction evidence="9">
        <text>ATP + H2O = ADP + phosphate + H(+)</text>
        <dbReference type="Rhea" id="RHEA:13065"/>
        <dbReference type="ChEBI" id="CHEBI:15377"/>
        <dbReference type="ChEBI" id="CHEBI:15378"/>
        <dbReference type="ChEBI" id="CHEBI:30616"/>
        <dbReference type="ChEBI" id="CHEBI:43474"/>
        <dbReference type="ChEBI" id="CHEBI:456216"/>
        <dbReference type="EC" id="5.6.2.3"/>
    </reaction>
</comment>
<evidence type="ECO:0000313" key="14">
    <source>
        <dbReference type="Proteomes" id="UP000034680"/>
    </source>
</evidence>
<dbReference type="STRING" id="1214573.A0A0G2HYG5"/>
<dbReference type="EMBL" id="LCUC01000268">
    <property type="protein sequence ID" value="KKY32960.1"/>
    <property type="molecule type" value="Genomic_DNA"/>
</dbReference>
<comment type="cofactor">
    <cofactor evidence="9">
        <name>Mg(2+)</name>
        <dbReference type="ChEBI" id="CHEBI:18420"/>
    </cofactor>
</comment>
<keyword evidence="4 9" id="KW-0347">Helicase</keyword>
<organism evidence="13 14">
    <name type="scientific">Diaporthe ampelina</name>
    <dbReference type="NCBI Taxonomy" id="1214573"/>
    <lineage>
        <taxon>Eukaryota</taxon>
        <taxon>Fungi</taxon>
        <taxon>Dikarya</taxon>
        <taxon>Ascomycota</taxon>
        <taxon>Pezizomycotina</taxon>
        <taxon>Sordariomycetes</taxon>
        <taxon>Sordariomycetidae</taxon>
        <taxon>Diaporthales</taxon>
        <taxon>Diaporthaceae</taxon>
        <taxon>Diaporthe</taxon>
    </lineage>
</organism>
<feature type="region of interest" description="Disordered" evidence="10">
    <location>
        <begin position="319"/>
        <end position="343"/>
    </location>
</feature>
<evidence type="ECO:0000256" key="9">
    <source>
        <dbReference type="RuleBase" id="RU363044"/>
    </source>
</evidence>
<comment type="caution">
    <text evidence="13">The sequence shown here is derived from an EMBL/GenBank/DDBJ whole genome shotgun (WGS) entry which is preliminary data.</text>
</comment>
<dbReference type="Pfam" id="PF21530">
    <property type="entry name" value="Pif1_2B_dom"/>
    <property type="match status" value="1"/>
</dbReference>
<dbReference type="PANTHER" id="PTHR47642:SF5">
    <property type="entry name" value="ATP-DEPENDENT DNA HELICASE"/>
    <property type="match status" value="1"/>
</dbReference>
<evidence type="ECO:0000256" key="2">
    <source>
        <dbReference type="ARBA" id="ARBA00022763"/>
    </source>
</evidence>
<keyword evidence="1 9" id="KW-0547">Nucleotide-binding</keyword>
<name>A0A0G2HYG5_9PEZI</name>
<evidence type="ECO:0000259" key="12">
    <source>
        <dbReference type="Pfam" id="PF21530"/>
    </source>
</evidence>
<protein>
    <recommendedName>
        <fullName evidence="9">ATP-dependent DNA helicase</fullName>
        <ecNumber evidence="9">5.6.2.3</ecNumber>
    </recommendedName>
</protein>
<evidence type="ECO:0000259" key="11">
    <source>
        <dbReference type="Pfam" id="PF05970"/>
    </source>
</evidence>
<dbReference type="Proteomes" id="UP000034680">
    <property type="component" value="Unassembled WGS sequence"/>
</dbReference>
<evidence type="ECO:0000256" key="6">
    <source>
        <dbReference type="ARBA" id="ARBA00023125"/>
    </source>
</evidence>
<keyword evidence="14" id="KW-1185">Reference proteome</keyword>
<feature type="domain" description="DNA helicase Pif1-like 2B" evidence="12">
    <location>
        <begin position="283"/>
        <end position="315"/>
    </location>
</feature>
<gene>
    <name evidence="13" type="ORF">UCDDA912_g07080</name>
</gene>
<feature type="compositionally biased region" description="Basic and acidic residues" evidence="10">
    <location>
        <begin position="330"/>
        <end position="343"/>
    </location>
</feature>
<dbReference type="InterPro" id="IPR027417">
    <property type="entry name" value="P-loop_NTPase"/>
</dbReference>
<evidence type="ECO:0000313" key="13">
    <source>
        <dbReference type="EMBL" id="KKY32960.1"/>
    </source>
</evidence>
<dbReference type="GO" id="GO:0006310">
    <property type="term" value="P:DNA recombination"/>
    <property type="evidence" value="ECO:0007669"/>
    <property type="project" value="UniProtKB-KW"/>
</dbReference>
<accession>A0A0G2HYG5</accession>
<keyword evidence="8" id="KW-0413">Isomerase</keyword>
<evidence type="ECO:0000256" key="5">
    <source>
        <dbReference type="ARBA" id="ARBA00022840"/>
    </source>
</evidence>
<dbReference type="Gene3D" id="3.40.50.300">
    <property type="entry name" value="P-loop containing nucleotide triphosphate hydrolases"/>
    <property type="match status" value="1"/>
</dbReference>
<keyword evidence="5 9" id="KW-0067">ATP-binding</keyword>
<evidence type="ECO:0000256" key="7">
    <source>
        <dbReference type="ARBA" id="ARBA00023204"/>
    </source>
</evidence>
<dbReference type="InterPro" id="IPR049163">
    <property type="entry name" value="Pif1-like_2B_dom"/>
</dbReference>
<dbReference type="SUPFAM" id="SSF52540">
    <property type="entry name" value="P-loop containing nucleoside triphosphate hydrolases"/>
    <property type="match status" value="2"/>
</dbReference>